<dbReference type="Pfam" id="PF24883">
    <property type="entry name" value="NPHP3_N"/>
    <property type="match status" value="1"/>
</dbReference>
<keyword evidence="1" id="KW-0677">Repeat</keyword>
<dbReference type="Proteomes" id="UP000799779">
    <property type="component" value="Unassembled WGS sequence"/>
</dbReference>
<gene>
    <name evidence="4" type="ORF">P154DRAFT_420933</name>
</gene>
<evidence type="ECO:0000313" key="4">
    <source>
        <dbReference type="EMBL" id="KAF2006879.1"/>
    </source>
</evidence>
<dbReference type="EMBL" id="ML977558">
    <property type="protein sequence ID" value="KAF2006879.1"/>
    <property type="molecule type" value="Genomic_DNA"/>
</dbReference>
<reference evidence="4" key="1">
    <citation type="journal article" date="2020" name="Stud. Mycol.">
        <title>101 Dothideomycetes genomes: a test case for predicting lifestyles and emergence of pathogens.</title>
        <authorList>
            <person name="Haridas S."/>
            <person name="Albert R."/>
            <person name="Binder M."/>
            <person name="Bloem J."/>
            <person name="Labutti K."/>
            <person name="Salamov A."/>
            <person name="Andreopoulos B."/>
            <person name="Baker S."/>
            <person name="Barry K."/>
            <person name="Bills G."/>
            <person name="Bluhm B."/>
            <person name="Cannon C."/>
            <person name="Castanera R."/>
            <person name="Culley D."/>
            <person name="Daum C."/>
            <person name="Ezra D."/>
            <person name="Gonzalez J."/>
            <person name="Henrissat B."/>
            <person name="Kuo A."/>
            <person name="Liang C."/>
            <person name="Lipzen A."/>
            <person name="Lutzoni F."/>
            <person name="Magnuson J."/>
            <person name="Mondo S."/>
            <person name="Nolan M."/>
            <person name="Ohm R."/>
            <person name="Pangilinan J."/>
            <person name="Park H.-J."/>
            <person name="Ramirez L."/>
            <person name="Alfaro M."/>
            <person name="Sun H."/>
            <person name="Tritt A."/>
            <person name="Yoshinaga Y."/>
            <person name="Zwiers L.-H."/>
            <person name="Turgeon B."/>
            <person name="Goodwin S."/>
            <person name="Spatafora J."/>
            <person name="Crous P."/>
            <person name="Grigoriev I."/>
        </authorList>
    </citation>
    <scope>NUCLEOTIDE SEQUENCE</scope>
    <source>
        <strain evidence="4">CBS 123094</strain>
    </source>
</reference>
<accession>A0A6A5X0S2</accession>
<dbReference type="InterPro" id="IPR056884">
    <property type="entry name" value="NPHP3-like_N"/>
</dbReference>
<dbReference type="InterPro" id="IPR054471">
    <property type="entry name" value="GPIID_WHD"/>
</dbReference>
<keyword evidence="5" id="KW-1185">Reference proteome</keyword>
<feature type="non-terminal residue" evidence="4">
    <location>
        <position position="324"/>
    </location>
</feature>
<dbReference type="PANTHER" id="PTHR10039:SF16">
    <property type="entry name" value="GPI INOSITOL-DEACYLASE"/>
    <property type="match status" value="1"/>
</dbReference>
<sequence>MVRSLVTQLSHQCVRILPGFEALFSTCENGQRQPSLNALLNVLQELINDFPSTYFVIDALDECKNRGELMRIIKTISTWQSQGLHMLFTSRREGDIKLTLESILDSQNILCIQTDAVDHDIQLYVRQQLKDDESLRKWQTNDAIRKRIETSLREKAHGMFRLAACQLDILRRCRNRKQLLSALDSLPPDLDETYNRILGAIKGDDIIYAVRILRWLTFSLEPLSLLEVAEVVALDADRHPAFDRDEVLEDHSDILSICSSLVTTTVSRFRKEPVVLLAHYSVKEYLVSGRILDSEAKMYGMENALCHSTIAKCCIGYLLQFDTE</sequence>
<evidence type="ECO:0000259" key="2">
    <source>
        <dbReference type="Pfam" id="PF22939"/>
    </source>
</evidence>
<protein>
    <recommendedName>
        <fullName evidence="6">NACHT domain-containing protein</fullName>
    </recommendedName>
</protein>
<feature type="domain" description="GPI inositol-deacylase winged helix" evidence="2">
    <location>
        <begin position="208"/>
        <end position="289"/>
    </location>
</feature>
<proteinExistence type="predicted"/>
<evidence type="ECO:0008006" key="6">
    <source>
        <dbReference type="Google" id="ProtNLM"/>
    </source>
</evidence>
<name>A0A6A5X0S2_9PLEO</name>
<feature type="domain" description="Nephrocystin 3-like N-terminal" evidence="3">
    <location>
        <begin position="1"/>
        <end position="91"/>
    </location>
</feature>
<dbReference type="PANTHER" id="PTHR10039">
    <property type="entry name" value="AMELOGENIN"/>
    <property type="match status" value="1"/>
</dbReference>
<dbReference type="OrthoDB" id="1577640at2759"/>
<organism evidence="4 5">
    <name type="scientific">Amniculicola lignicola CBS 123094</name>
    <dbReference type="NCBI Taxonomy" id="1392246"/>
    <lineage>
        <taxon>Eukaryota</taxon>
        <taxon>Fungi</taxon>
        <taxon>Dikarya</taxon>
        <taxon>Ascomycota</taxon>
        <taxon>Pezizomycotina</taxon>
        <taxon>Dothideomycetes</taxon>
        <taxon>Pleosporomycetidae</taxon>
        <taxon>Pleosporales</taxon>
        <taxon>Amniculicolaceae</taxon>
        <taxon>Amniculicola</taxon>
    </lineage>
</organism>
<evidence type="ECO:0000259" key="3">
    <source>
        <dbReference type="Pfam" id="PF24883"/>
    </source>
</evidence>
<dbReference type="AlphaFoldDB" id="A0A6A5X0S2"/>
<evidence type="ECO:0000313" key="5">
    <source>
        <dbReference type="Proteomes" id="UP000799779"/>
    </source>
</evidence>
<dbReference type="Pfam" id="PF22939">
    <property type="entry name" value="WHD_GPIID"/>
    <property type="match status" value="1"/>
</dbReference>
<evidence type="ECO:0000256" key="1">
    <source>
        <dbReference type="ARBA" id="ARBA00022737"/>
    </source>
</evidence>